<keyword evidence="4" id="KW-1185">Reference proteome</keyword>
<sequence>MPLSASRKRIRGGRALRGSRRTKIPRNLKLGNSHVIPSTLPSVSEEKELTDLEEGGDASSAAMGAAGEIQAARECDGIAAALREAEFERLEKENAQAELEALHQEVDMLHGRLKCSQKEIRSLRETVSLNSSAAVDRVALKEECDLLKDELHRCQETLKTAKADSARRARAMQLMQQKLDEENNTTALAAEMEAERSEKASVVSKWQNAKNCIVRKDTVIRELKRKLEESQNALGMHKDAAVHDAHQTPEGRAKQLQAALNRKDALINSLRGKLDELTFETAQTSLKGDDLERHLKSAQHMKQELRKKTTELSGCREELDQVMASL</sequence>
<evidence type="ECO:0000313" key="3">
    <source>
        <dbReference type="EMBL" id="CAD7695440.1"/>
    </source>
</evidence>
<gene>
    <name evidence="3" type="ORF">OSTQU699_LOCUS801</name>
</gene>
<protein>
    <submittedName>
        <fullName evidence="3">Uncharacterized protein</fullName>
    </submittedName>
</protein>
<evidence type="ECO:0000256" key="1">
    <source>
        <dbReference type="SAM" id="Coils"/>
    </source>
</evidence>
<proteinExistence type="predicted"/>
<dbReference type="Proteomes" id="UP000708148">
    <property type="component" value="Unassembled WGS sequence"/>
</dbReference>
<evidence type="ECO:0000313" key="4">
    <source>
        <dbReference type="Proteomes" id="UP000708148"/>
    </source>
</evidence>
<feature type="coiled-coil region" evidence="1">
    <location>
        <begin position="213"/>
        <end position="318"/>
    </location>
</feature>
<comment type="caution">
    <text evidence="3">The sequence shown here is derived from an EMBL/GenBank/DDBJ whole genome shotgun (WGS) entry which is preliminary data.</text>
</comment>
<feature type="coiled-coil region" evidence="1">
    <location>
        <begin position="78"/>
        <end position="112"/>
    </location>
</feature>
<reference evidence="3" key="1">
    <citation type="submission" date="2020-12" db="EMBL/GenBank/DDBJ databases">
        <authorList>
            <person name="Iha C."/>
        </authorList>
    </citation>
    <scope>NUCLEOTIDE SEQUENCE</scope>
</reference>
<feature type="region of interest" description="Disordered" evidence="2">
    <location>
        <begin position="1"/>
        <end position="23"/>
    </location>
</feature>
<name>A0A8S1IP73_9CHLO</name>
<keyword evidence="1" id="KW-0175">Coiled coil</keyword>
<organism evidence="3 4">
    <name type="scientific">Ostreobium quekettii</name>
    <dbReference type="NCBI Taxonomy" id="121088"/>
    <lineage>
        <taxon>Eukaryota</taxon>
        <taxon>Viridiplantae</taxon>
        <taxon>Chlorophyta</taxon>
        <taxon>core chlorophytes</taxon>
        <taxon>Ulvophyceae</taxon>
        <taxon>TCBD clade</taxon>
        <taxon>Bryopsidales</taxon>
        <taxon>Ostreobineae</taxon>
        <taxon>Ostreobiaceae</taxon>
        <taxon>Ostreobium</taxon>
    </lineage>
</organism>
<feature type="coiled-coil region" evidence="1">
    <location>
        <begin position="137"/>
        <end position="164"/>
    </location>
</feature>
<accession>A0A8S1IP73</accession>
<dbReference type="EMBL" id="CAJHUC010000344">
    <property type="protein sequence ID" value="CAD7695440.1"/>
    <property type="molecule type" value="Genomic_DNA"/>
</dbReference>
<evidence type="ECO:0000256" key="2">
    <source>
        <dbReference type="SAM" id="MobiDB-lite"/>
    </source>
</evidence>
<dbReference type="AlphaFoldDB" id="A0A8S1IP73"/>
<feature type="region of interest" description="Disordered" evidence="2">
    <location>
        <begin position="37"/>
        <end position="63"/>
    </location>
</feature>